<dbReference type="SUPFAM" id="SSF81321">
    <property type="entry name" value="Family A G protein-coupled receptor-like"/>
    <property type="match status" value="1"/>
</dbReference>
<feature type="transmembrane region" description="Helical" evidence="1">
    <location>
        <begin position="174"/>
        <end position="195"/>
    </location>
</feature>
<evidence type="ECO:0000313" key="3">
    <source>
        <dbReference type="Proteomes" id="UP001175271"/>
    </source>
</evidence>
<dbReference type="AlphaFoldDB" id="A0AA39LM11"/>
<keyword evidence="1" id="KW-0812">Transmembrane</keyword>
<feature type="transmembrane region" description="Helical" evidence="1">
    <location>
        <begin position="255"/>
        <end position="275"/>
    </location>
</feature>
<feature type="transmembrane region" description="Helical" evidence="1">
    <location>
        <begin position="216"/>
        <end position="235"/>
    </location>
</feature>
<reference evidence="2" key="1">
    <citation type="submission" date="2023-06" db="EMBL/GenBank/DDBJ databases">
        <title>Genomic analysis of the entomopathogenic nematode Steinernema hermaphroditum.</title>
        <authorList>
            <person name="Schwarz E.M."/>
            <person name="Heppert J.K."/>
            <person name="Baniya A."/>
            <person name="Schwartz H.T."/>
            <person name="Tan C.-H."/>
            <person name="Antoshechkin I."/>
            <person name="Sternberg P.W."/>
            <person name="Goodrich-Blair H."/>
            <person name="Dillman A.R."/>
        </authorList>
    </citation>
    <scope>NUCLEOTIDE SEQUENCE</scope>
    <source>
        <strain evidence="2">PS9179</strain>
        <tissue evidence="2">Whole animal</tissue>
    </source>
</reference>
<dbReference type="EMBL" id="JAUCMV010000004">
    <property type="protein sequence ID" value="KAK0402661.1"/>
    <property type="molecule type" value="Genomic_DNA"/>
</dbReference>
<proteinExistence type="predicted"/>
<dbReference type="Gene3D" id="1.20.1070.10">
    <property type="entry name" value="Rhodopsin 7-helix transmembrane proteins"/>
    <property type="match status" value="1"/>
</dbReference>
<keyword evidence="1" id="KW-1133">Transmembrane helix</keyword>
<gene>
    <name evidence="2" type="ORF">QR680_016462</name>
</gene>
<accession>A0AA39LM11</accession>
<keyword evidence="1" id="KW-0472">Membrane</keyword>
<dbReference type="Proteomes" id="UP001175271">
    <property type="component" value="Unassembled WGS sequence"/>
</dbReference>
<keyword evidence="3" id="KW-1185">Reference proteome</keyword>
<feature type="transmembrane region" description="Helical" evidence="1">
    <location>
        <begin position="46"/>
        <end position="70"/>
    </location>
</feature>
<feature type="transmembrane region" description="Helical" evidence="1">
    <location>
        <begin position="12"/>
        <end position="34"/>
    </location>
</feature>
<feature type="transmembrane region" description="Helical" evidence="1">
    <location>
        <begin position="90"/>
        <end position="107"/>
    </location>
</feature>
<evidence type="ECO:0000256" key="1">
    <source>
        <dbReference type="SAM" id="Phobius"/>
    </source>
</evidence>
<organism evidence="2 3">
    <name type="scientific">Steinernema hermaphroditum</name>
    <dbReference type="NCBI Taxonomy" id="289476"/>
    <lineage>
        <taxon>Eukaryota</taxon>
        <taxon>Metazoa</taxon>
        <taxon>Ecdysozoa</taxon>
        <taxon>Nematoda</taxon>
        <taxon>Chromadorea</taxon>
        <taxon>Rhabditida</taxon>
        <taxon>Tylenchina</taxon>
        <taxon>Panagrolaimomorpha</taxon>
        <taxon>Strongyloidoidea</taxon>
        <taxon>Steinernematidae</taxon>
        <taxon>Steinernema</taxon>
    </lineage>
</organism>
<name>A0AA39LM11_9BILA</name>
<feature type="transmembrane region" description="Helical" evidence="1">
    <location>
        <begin position="119"/>
        <end position="141"/>
    </location>
</feature>
<evidence type="ECO:0000313" key="2">
    <source>
        <dbReference type="EMBL" id="KAK0402661.1"/>
    </source>
</evidence>
<sequence>MVAFAPQNVAIGVSYIVVSICLFILNSLLLWTTFHFKEYCSTTYRIIKSMCIACLIELVVFFYTGVAYIWDQSFNYTLELVAGAALQSSYILYISLSLTLAIDRVTTFTCVHIGPKLSYFLLFSSWLHGFAYFVTLCFPLFHYTLCDQVGCYGSAWFYTDYDFTRAFMEFHEPIMILCILSGVLLCYFIVFWCLIRMRRIGNGSRQISSFHVEIRIVTVAIISFIYEVLNVVLIYEVLNVFYAIDFLPRVDEVTIVINYVWMFDTGLFCIATIAINTSIRGKLLSIFPRKPSITVTLVTNYPTRT</sequence>
<protein>
    <submittedName>
        <fullName evidence="2">Uncharacterized protein</fullName>
    </submittedName>
</protein>
<comment type="caution">
    <text evidence="2">The sequence shown here is derived from an EMBL/GenBank/DDBJ whole genome shotgun (WGS) entry which is preliminary data.</text>
</comment>